<sequence>MLYPSNAQMMHSEVTVFSLQPDVLQKIKTVTGCSGVLQDGQYTVTHPTEDCQIVVEFEPIAEEVLSQTEMKTATFSLPITPRDIATLDATIDSFDELDLPDKFVFDGISFENIDDVWYIINQTPVPIETLAVRVVGNNTLTRLSLSETVPEYSKAAISFSTSSVESIAFEHQFKLFNPTITIGPNNVADKCTDETKICYSAPNLQQRDIIEKTVINIYNLVNTKGYSELKKQFFGKYCGNYSKCAAYTDVDLPYDEFNLLKFGAEGHNLFPRIIRNVRKALGMGGGSKANLSHFRSSSGGWASIWEDFINHEHPKYGKFKPHAYMIWYHEIGHAMGMSHSTGMTYGWADRFSKFYLPLAIDNETRESRGKIHTPPILIDHAIINQNSIKLSFVNTSQLDISQVNLHVLTACKWNYDLAYYPSPDNPNVTIRYTEPPHCPLFLRATVDDADRVATIKISRNTLVESNSYHIDGKIYQILNDSLLKPYESAWGVRKICEIPGSRLAKKEEYKLLWQYIITIISYLIH</sequence>
<comment type="caution">
    <text evidence="1">The sequence shown here is derived from an EMBL/GenBank/DDBJ whole genome shotgun (WGS) entry which is preliminary data.</text>
</comment>
<evidence type="ECO:0000313" key="1">
    <source>
        <dbReference type="EMBL" id="ODA31314.1"/>
    </source>
</evidence>
<evidence type="ECO:0000313" key="2">
    <source>
        <dbReference type="Proteomes" id="UP000094936"/>
    </source>
</evidence>
<dbReference type="AlphaFoldDB" id="A0A1C3EDN3"/>
<gene>
    <name evidence="1" type="ORF">A8L45_17660</name>
</gene>
<keyword evidence="2" id="KW-1185">Reference proteome</keyword>
<proteinExistence type="predicted"/>
<organism evidence="1 2">
    <name type="scientific">Veronia pacifica</name>
    <dbReference type="NCBI Taxonomy" id="1080227"/>
    <lineage>
        <taxon>Bacteria</taxon>
        <taxon>Pseudomonadati</taxon>
        <taxon>Pseudomonadota</taxon>
        <taxon>Gammaproteobacteria</taxon>
        <taxon>Vibrionales</taxon>
        <taxon>Vibrionaceae</taxon>
        <taxon>Veronia</taxon>
    </lineage>
</organism>
<dbReference type="SUPFAM" id="SSF55486">
    <property type="entry name" value="Metalloproteases ('zincins'), catalytic domain"/>
    <property type="match status" value="1"/>
</dbReference>
<dbReference type="STRING" id="1080227.A8L45_17660"/>
<protein>
    <submittedName>
        <fullName evidence="1">Uncharacterized protein</fullName>
    </submittedName>
</protein>
<dbReference type="OrthoDB" id="6187627at2"/>
<reference evidence="1 2" key="1">
    <citation type="submission" date="2016-05" db="EMBL/GenBank/DDBJ databases">
        <title>Genomic Taxonomy of the Vibrionaceae.</title>
        <authorList>
            <person name="Gomez-Gil B."/>
            <person name="Enciso-Ibarra J."/>
        </authorList>
    </citation>
    <scope>NUCLEOTIDE SEQUENCE [LARGE SCALE GENOMIC DNA]</scope>
    <source>
        <strain evidence="1 2">CAIM 1920</strain>
    </source>
</reference>
<accession>A0A1C3EDN3</accession>
<name>A0A1C3EDN3_9GAMM</name>
<dbReference type="EMBL" id="LYBM01000038">
    <property type="protein sequence ID" value="ODA31314.1"/>
    <property type="molecule type" value="Genomic_DNA"/>
</dbReference>
<dbReference type="Proteomes" id="UP000094936">
    <property type="component" value="Unassembled WGS sequence"/>
</dbReference>